<dbReference type="InterPro" id="IPR031615">
    <property type="entry name" value="Zfn-C6H2"/>
</dbReference>
<dbReference type="Proteomes" id="UP000245956">
    <property type="component" value="Unassembled WGS sequence"/>
</dbReference>
<dbReference type="InterPro" id="IPR001714">
    <property type="entry name" value="Pept_M24_MAP"/>
</dbReference>
<feature type="region of interest" description="Disordered" evidence="10">
    <location>
        <begin position="640"/>
        <end position="702"/>
    </location>
</feature>
<feature type="compositionally biased region" description="Pro residues" evidence="10">
    <location>
        <begin position="652"/>
        <end position="668"/>
    </location>
</feature>
<name>A0A2U3DQ79_PURLI</name>
<feature type="transmembrane region" description="Helical" evidence="11">
    <location>
        <begin position="766"/>
        <end position="789"/>
    </location>
</feature>
<sequence>MTSEPPTKKKCLGADCENEAGSLQCPTCLKLGVKDSFFCSQDCFKKNWSNHKSMHKSQSNILHHFVAPKAILPDPATGLYNPFPSFPFSGTLRPVYPLSEHRTLPKTIPHPVWWQDGNPRYSRNLATRNKIEILDAAGQEAMRKSCRLAREVLDIAAAAAKPGVTTDYIDEVVHKACIERNRFSQGVASEGKIEGTPRPSLRVVTNQTEYADLIPQSYPSPLNYNHFPKSCCTSVNEVICHGIPDQRVLLDGDILNIDISIYHEGYHADLNETYYIGDKAKADPENVRVVEAARECLEEAIKAVKPGVLIREFGNIIEKHAKKKDCSVIRTYCGHGINKLFHCAPNVPHYAKNKAVGECKPGMTFTIEPMIALGKYRDITWPDNWTSTTIDGKRTAQFEHTLLVTEDGVEILTARKPDSPGGPITISASRNGDSAVASTTLITESDAYLGLGELRVTCARETDSSDHGRVHRTGGCGATTLKSRNTPQQEFHSLLQARGGESTTRLGCYLPSPPHSPGRHASDFIGGHMVEMPFARVSSSPSTRNDQPKFGRRSSKPPADTPQCQSVPLTGWSGTRVPAGGPLVQLWWSTSHHPYRRLRRLLGALLAMGPAWPAGRTAAQACQAGNRAGEWMRRNCGSAPRAGGHWLDPTKLPRPFPDATDPTPPAGRPPAASGAALEHPHPSLRKSLPPNRLDVGNRTRSSNSPEYPEYIMMSGEAWLFLLAVLINAVNLFLQVFFTIMYSDLECDYINPIELCNRLNAYIIPEAAVHGFLTFLFLINGYWLALVLNLPLLAWNAKKYVCHNSIDSAGVIFIPSHFDRIVENTHLLDATEIFRKLNVHKKVCYA</sequence>
<dbReference type="InterPro" id="IPR002467">
    <property type="entry name" value="Pept_M24A_MAP1"/>
</dbReference>
<dbReference type="GO" id="GO:0016192">
    <property type="term" value="P:vesicle-mediated transport"/>
    <property type="evidence" value="ECO:0007669"/>
    <property type="project" value="InterPro"/>
</dbReference>
<feature type="non-terminal residue" evidence="13">
    <location>
        <position position="845"/>
    </location>
</feature>
<evidence type="ECO:0000259" key="12">
    <source>
        <dbReference type="PROSITE" id="PS52013"/>
    </source>
</evidence>
<feature type="domain" description="C6H2-type" evidence="12">
    <location>
        <begin position="8"/>
        <end position="62"/>
    </location>
</feature>
<dbReference type="Gene3D" id="3.90.230.10">
    <property type="entry name" value="Creatinase/methionine aminopeptidase superfamily"/>
    <property type="match status" value="1"/>
</dbReference>
<dbReference type="HAMAP" id="MF_01974">
    <property type="entry name" value="MetAP_1"/>
    <property type="match status" value="1"/>
</dbReference>
<keyword evidence="1 9" id="KW-0031">Aminopeptidase</keyword>
<evidence type="ECO:0000256" key="4">
    <source>
        <dbReference type="ARBA" id="ARBA00022723"/>
    </source>
</evidence>
<keyword evidence="3 9" id="KW-0645">Protease</keyword>
<dbReference type="GO" id="GO:0004239">
    <property type="term" value="F:initiator methionyl aminopeptidase activity"/>
    <property type="evidence" value="ECO:0007669"/>
    <property type="project" value="UniProtKB-EC"/>
</dbReference>
<comment type="caution">
    <text evidence="13">The sequence shown here is derived from an EMBL/GenBank/DDBJ whole genome shotgun (WGS) entry which is preliminary data.</text>
</comment>
<evidence type="ECO:0000256" key="11">
    <source>
        <dbReference type="SAM" id="Phobius"/>
    </source>
</evidence>
<comment type="function">
    <text evidence="9">Cotranslationally removes the N-terminal methionine from nascent proteins. The N-terminal methionine is often cleaved when the second residue in the primary sequence is small and uncharged (Met-Ala-, Cys, Gly, Pro, Ser, Thr, or Val).</text>
</comment>
<evidence type="ECO:0000313" key="13">
    <source>
        <dbReference type="EMBL" id="PWI64399.1"/>
    </source>
</evidence>
<protein>
    <recommendedName>
        <fullName evidence="9">Methionine aminopeptidase</fullName>
        <ecNumber evidence="9">3.4.11.18</ecNumber>
    </recommendedName>
</protein>
<dbReference type="InterPro" id="IPR000994">
    <property type="entry name" value="Pept_M24"/>
</dbReference>
<dbReference type="AlphaFoldDB" id="A0A2U3DQ79"/>
<comment type="catalytic activity">
    <reaction evidence="9">
        <text>Release of N-terminal amino acids, preferentially methionine, from peptides and arylamides.</text>
        <dbReference type="EC" id="3.4.11.18"/>
    </reaction>
</comment>
<dbReference type="GO" id="GO:0070006">
    <property type="term" value="F:metalloaminopeptidase activity"/>
    <property type="evidence" value="ECO:0007669"/>
    <property type="project" value="InterPro"/>
</dbReference>
<keyword evidence="5 8" id="KW-0863">Zinc-finger</keyword>
<keyword evidence="7" id="KW-0862">Zinc</keyword>
<dbReference type="PROSITE" id="PS52013">
    <property type="entry name" value="ZF_C6H2"/>
    <property type="match status" value="1"/>
</dbReference>
<evidence type="ECO:0000256" key="8">
    <source>
        <dbReference type="PROSITE-ProRule" id="PRU01357"/>
    </source>
</evidence>
<comment type="cofactor">
    <cofactor evidence="9">
        <name>Co(2+)</name>
        <dbReference type="ChEBI" id="CHEBI:48828"/>
    </cofactor>
    <cofactor evidence="9">
        <name>Zn(2+)</name>
        <dbReference type="ChEBI" id="CHEBI:29105"/>
    </cofactor>
    <cofactor evidence="9">
        <name>Mn(2+)</name>
        <dbReference type="ChEBI" id="CHEBI:29035"/>
    </cofactor>
    <cofactor evidence="9">
        <name>Fe(2+)</name>
        <dbReference type="ChEBI" id="CHEBI:29033"/>
    </cofactor>
    <text evidence="9">Binds 2 divalent metal cations per subunit. Has a high-affinity and a low affinity metal-binding site. The true nature of the physiological cofactor is under debate. The enzyme is active with cobalt, zinc, manganese or divalent iron ions.</text>
</comment>
<dbReference type="GO" id="GO:0006508">
    <property type="term" value="P:proteolysis"/>
    <property type="evidence" value="ECO:0007669"/>
    <property type="project" value="UniProtKB-KW"/>
</dbReference>
<dbReference type="PRINTS" id="PR00599">
    <property type="entry name" value="MAPEPTIDASE"/>
</dbReference>
<keyword evidence="11" id="KW-0472">Membrane</keyword>
<dbReference type="SUPFAM" id="SSF55920">
    <property type="entry name" value="Creatinase/aminopeptidase"/>
    <property type="match status" value="1"/>
</dbReference>
<keyword evidence="11" id="KW-1133">Transmembrane helix</keyword>
<evidence type="ECO:0000256" key="6">
    <source>
        <dbReference type="ARBA" id="ARBA00022801"/>
    </source>
</evidence>
<dbReference type="SMART" id="SM01398">
    <property type="entry name" value="Cornichon"/>
    <property type="match status" value="1"/>
</dbReference>
<dbReference type="PANTHER" id="PTHR43330:SF7">
    <property type="entry name" value="METHIONINE AMINOPEPTIDASE 1"/>
    <property type="match status" value="1"/>
</dbReference>
<dbReference type="CDD" id="cd01086">
    <property type="entry name" value="MetAP1"/>
    <property type="match status" value="1"/>
</dbReference>
<evidence type="ECO:0000313" key="14">
    <source>
        <dbReference type="Proteomes" id="UP000245956"/>
    </source>
</evidence>
<feature type="transmembrane region" description="Helical" evidence="11">
    <location>
        <begin position="717"/>
        <end position="741"/>
    </location>
</feature>
<dbReference type="PROSITE" id="PS00680">
    <property type="entry name" value="MAP_1"/>
    <property type="match status" value="1"/>
</dbReference>
<dbReference type="EMBL" id="LCWV01000065">
    <property type="protein sequence ID" value="PWI64399.1"/>
    <property type="molecule type" value="Genomic_DNA"/>
</dbReference>
<dbReference type="Pfam" id="PF00557">
    <property type="entry name" value="Peptidase_M24"/>
    <property type="match status" value="1"/>
</dbReference>
<keyword evidence="2" id="KW-0963">Cytoplasm</keyword>
<proteinExistence type="inferred from homology"/>
<dbReference type="PROSITE" id="PS01340">
    <property type="entry name" value="CORNICHON"/>
    <property type="match status" value="1"/>
</dbReference>
<dbReference type="GO" id="GO:0008270">
    <property type="term" value="F:zinc ion binding"/>
    <property type="evidence" value="ECO:0007669"/>
    <property type="project" value="UniProtKB-KW"/>
</dbReference>
<dbReference type="PANTHER" id="PTHR43330">
    <property type="entry name" value="METHIONINE AMINOPEPTIDASE"/>
    <property type="match status" value="1"/>
</dbReference>
<organism evidence="13 14">
    <name type="scientific">Purpureocillium lilacinum</name>
    <name type="common">Paecilomyces lilacinus</name>
    <dbReference type="NCBI Taxonomy" id="33203"/>
    <lineage>
        <taxon>Eukaryota</taxon>
        <taxon>Fungi</taxon>
        <taxon>Dikarya</taxon>
        <taxon>Ascomycota</taxon>
        <taxon>Pezizomycotina</taxon>
        <taxon>Sordariomycetes</taxon>
        <taxon>Hypocreomycetidae</taxon>
        <taxon>Hypocreales</taxon>
        <taxon>Ophiocordycipitaceae</taxon>
        <taxon>Purpureocillium</taxon>
    </lineage>
</organism>
<dbReference type="EC" id="3.4.11.18" evidence="9"/>
<evidence type="ECO:0000256" key="1">
    <source>
        <dbReference type="ARBA" id="ARBA00022438"/>
    </source>
</evidence>
<evidence type="ECO:0000256" key="2">
    <source>
        <dbReference type="ARBA" id="ARBA00022490"/>
    </source>
</evidence>
<evidence type="ECO:0000256" key="9">
    <source>
        <dbReference type="RuleBase" id="RU003653"/>
    </source>
</evidence>
<dbReference type="InterPro" id="IPR036005">
    <property type="entry name" value="Creatinase/aminopeptidase-like"/>
</dbReference>
<evidence type="ECO:0000256" key="5">
    <source>
        <dbReference type="ARBA" id="ARBA00022771"/>
    </source>
</evidence>
<gene>
    <name evidence="13" type="ORF">PCL_10491</name>
</gene>
<dbReference type="InterPro" id="IPR003377">
    <property type="entry name" value="Cornichon"/>
</dbReference>
<keyword evidence="6" id="KW-0378">Hydrolase</keyword>
<comment type="similarity">
    <text evidence="8">Belongs to the peptidase M24A family. Methionine aminopeptidase type 1 subfamily.</text>
</comment>
<feature type="region of interest" description="Disordered" evidence="10">
    <location>
        <begin position="464"/>
        <end position="486"/>
    </location>
</feature>
<reference evidence="13 14" key="1">
    <citation type="journal article" date="2016" name="Front. Microbiol.">
        <title>Genome and transcriptome sequences reveal the specific parasitism of the nematophagous Purpureocillium lilacinum 36-1.</title>
        <authorList>
            <person name="Xie J."/>
            <person name="Li S."/>
            <person name="Mo C."/>
            <person name="Xiao X."/>
            <person name="Peng D."/>
            <person name="Wang G."/>
            <person name="Xiao Y."/>
        </authorList>
    </citation>
    <scope>NUCLEOTIDE SEQUENCE [LARGE SCALE GENOMIC DNA]</scope>
    <source>
        <strain evidence="13 14">36-1</strain>
    </source>
</reference>
<dbReference type="GO" id="GO:0005829">
    <property type="term" value="C:cytosol"/>
    <property type="evidence" value="ECO:0007669"/>
    <property type="project" value="TreeGrafter"/>
</dbReference>
<keyword evidence="11" id="KW-0812">Transmembrane</keyword>
<feature type="region of interest" description="Disordered" evidence="10">
    <location>
        <begin position="536"/>
        <end position="575"/>
    </location>
</feature>
<evidence type="ECO:0000256" key="7">
    <source>
        <dbReference type="ARBA" id="ARBA00022833"/>
    </source>
</evidence>
<evidence type="ECO:0000256" key="10">
    <source>
        <dbReference type="SAM" id="MobiDB-lite"/>
    </source>
</evidence>
<keyword evidence="4 9" id="KW-0479">Metal-binding</keyword>
<dbReference type="NCBIfam" id="TIGR00500">
    <property type="entry name" value="met_pdase_I"/>
    <property type="match status" value="1"/>
</dbReference>
<dbReference type="Pfam" id="PF03311">
    <property type="entry name" value="Cornichon"/>
    <property type="match status" value="1"/>
</dbReference>
<accession>A0A2U3DQ79</accession>
<dbReference type="Pfam" id="PF15801">
    <property type="entry name" value="zf-C6H2"/>
    <property type="match status" value="1"/>
</dbReference>
<evidence type="ECO:0000256" key="3">
    <source>
        <dbReference type="ARBA" id="ARBA00022670"/>
    </source>
</evidence>
<dbReference type="InterPro" id="IPR033466">
    <property type="entry name" value="Cornichon_conserved"/>
</dbReference>